<keyword evidence="3" id="KW-1185">Reference proteome</keyword>
<dbReference type="Gramene" id="KRH17402">
    <property type="protein sequence ID" value="KRH17402"/>
    <property type="gene ID" value="GLYMA_14G217500"/>
</dbReference>
<dbReference type="EnsemblPlants" id="KRH17402">
    <property type="protein sequence ID" value="KRH17402"/>
    <property type="gene ID" value="GLYMA_14G217500"/>
</dbReference>
<gene>
    <name evidence="1" type="ORF">GLYMA_14G217500</name>
</gene>
<dbReference type="EMBL" id="CM000847">
    <property type="protein sequence ID" value="KRH17402.1"/>
    <property type="molecule type" value="Genomic_DNA"/>
</dbReference>
<dbReference type="AlphaFoldDB" id="A0A0R0GG26"/>
<reference evidence="2" key="2">
    <citation type="submission" date="2018-02" db="UniProtKB">
        <authorList>
            <consortium name="EnsemblPlants"/>
        </authorList>
    </citation>
    <scope>IDENTIFICATION</scope>
    <source>
        <strain evidence="2">Williams 82</strain>
    </source>
</reference>
<evidence type="ECO:0000313" key="3">
    <source>
        <dbReference type="Proteomes" id="UP000008827"/>
    </source>
</evidence>
<evidence type="ECO:0000313" key="1">
    <source>
        <dbReference type="EMBL" id="KRH17402.1"/>
    </source>
</evidence>
<name>A0A0R0GG26_SOYBN</name>
<organism evidence="1">
    <name type="scientific">Glycine max</name>
    <name type="common">Soybean</name>
    <name type="synonym">Glycine hispida</name>
    <dbReference type="NCBI Taxonomy" id="3847"/>
    <lineage>
        <taxon>Eukaryota</taxon>
        <taxon>Viridiplantae</taxon>
        <taxon>Streptophyta</taxon>
        <taxon>Embryophyta</taxon>
        <taxon>Tracheophyta</taxon>
        <taxon>Spermatophyta</taxon>
        <taxon>Magnoliopsida</taxon>
        <taxon>eudicotyledons</taxon>
        <taxon>Gunneridae</taxon>
        <taxon>Pentapetalae</taxon>
        <taxon>rosids</taxon>
        <taxon>fabids</taxon>
        <taxon>Fabales</taxon>
        <taxon>Fabaceae</taxon>
        <taxon>Papilionoideae</taxon>
        <taxon>50 kb inversion clade</taxon>
        <taxon>NPAAA clade</taxon>
        <taxon>indigoferoid/millettioid clade</taxon>
        <taxon>Phaseoleae</taxon>
        <taxon>Glycine</taxon>
        <taxon>Glycine subgen. Soja</taxon>
    </lineage>
</organism>
<reference evidence="1 2" key="1">
    <citation type="journal article" date="2010" name="Nature">
        <title>Genome sequence of the palaeopolyploid soybean.</title>
        <authorList>
            <person name="Schmutz J."/>
            <person name="Cannon S.B."/>
            <person name="Schlueter J."/>
            <person name="Ma J."/>
            <person name="Mitros T."/>
            <person name="Nelson W."/>
            <person name="Hyten D.L."/>
            <person name="Song Q."/>
            <person name="Thelen J.J."/>
            <person name="Cheng J."/>
            <person name="Xu D."/>
            <person name="Hellsten U."/>
            <person name="May G.D."/>
            <person name="Yu Y."/>
            <person name="Sakurai T."/>
            <person name="Umezawa T."/>
            <person name="Bhattacharyya M.K."/>
            <person name="Sandhu D."/>
            <person name="Valliyodan B."/>
            <person name="Lindquist E."/>
            <person name="Peto M."/>
            <person name="Grant D."/>
            <person name="Shu S."/>
            <person name="Goodstein D."/>
            <person name="Barry K."/>
            <person name="Futrell-Griggs M."/>
            <person name="Abernathy B."/>
            <person name="Du J."/>
            <person name="Tian Z."/>
            <person name="Zhu L."/>
            <person name="Gill N."/>
            <person name="Joshi T."/>
            <person name="Libault M."/>
            <person name="Sethuraman A."/>
            <person name="Zhang X.-C."/>
            <person name="Shinozaki K."/>
            <person name="Nguyen H.T."/>
            <person name="Wing R.A."/>
            <person name="Cregan P."/>
            <person name="Specht J."/>
            <person name="Grimwood J."/>
            <person name="Rokhsar D."/>
            <person name="Stacey G."/>
            <person name="Shoemaker R.C."/>
            <person name="Jackson S.A."/>
        </authorList>
    </citation>
    <scope>NUCLEOTIDE SEQUENCE</scope>
    <source>
        <strain evidence="2">cv. Williams 82</strain>
        <tissue evidence="1">Callus</tissue>
    </source>
</reference>
<accession>A0A0R0GG26</accession>
<evidence type="ECO:0000313" key="2">
    <source>
        <dbReference type="EnsemblPlants" id="KRH17402"/>
    </source>
</evidence>
<proteinExistence type="predicted"/>
<dbReference type="Proteomes" id="UP000008827">
    <property type="component" value="Chromosome 14"/>
</dbReference>
<sequence length="61" mass="6975">MRGLHENVLTLYLDTRFRTNIHPSLLLKCLPFVLLISAQIWEVDVAITGSQKALDKFANYS</sequence>
<dbReference type="InParanoid" id="A0A0R0GG26"/>
<reference evidence="1" key="3">
    <citation type="submission" date="2018-07" db="EMBL/GenBank/DDBJ databases">
        <title>WGS assembly of Glycine max.</title>
        <authorList>
            <person name="Schmutz J."/>
            <person name="Cannon S."/>
            <person name="Schlueter J."/>
            <person name="Ma J."/>
            <person name="Mitros T."/>
            <person name="Nelson W."/>
            <person name="Hyten D."/>
            <person name="Song Q."/>
            <person name="Thelen J."/>
            <person name="Cheng J."/>
            <person name="Xu D."/>
            <person name="Hellsten U."/>
            <person name="May G."/>
            <person name="Yu Y."/>
            <person name="Sakurai T."/>
            <person name="Umezawa T."/>
            <person name="Bhattacharyya M."/>
            <person name="Sandhu D."/>
            <person name="Valliyodan B."/>
            <person name="Lindquist E."/>
            <person name="Peto M."/>
            <person name="Grant D."/>
            <person name="Shu S."/>
            <person name="Goodstein D."/>
            <person name="Barry K."/>
            <person name="Futrell-Griggs M."/>
            <person name="Abernathy B."/>
            <person name="Du J."/>
            <person name="Tian Z."/>
            <person name="Zhu L."/>
            <person name="Gill N."/>
            <person name="Joshi T."/>
            <person name="Libault M."/>
            <person name="Sethuraman A."/>
            <person name="Zhang X."/>
            <person name="Shinozaki K."/>
            <person name="Nguyen H."/>
            <person name="Wing R."/>
            <person name="Cregan P."/>
            <person name="Specht J."/>
            <person name="Grimwood J."/>
            <person name="Rokhsar D."/>
            <person name="Stacey G."/>
            <person name="Shoemaker R."/>
            <person name="Jackson S."/>
        </authorList>
    </citation>
    <scope>NUCLEOTIDE SEQUENCE</scope>
    <source>
        <tissue evidence="1">Callus</tissue>
    </source>
</reference>
<protein>
    <submittedName>
        <fullName evidence="1 2">Uncharacterized protein</fullName>
    </submittedName>
</protein>